<protein>
    <recommendedName>
        <fullName evidence="1">CinA C-terminal domain-containing protein</fullName>
    </recommendedName>
</protein>
<dbReference type="AlphaFoldDB" id="A0A382WMW4"/>
<proteinExistence type="predicted"/>
<sequence>MKLLSKKITNKLIKKKLTISVAESCTGGMLSSAITSVSGSSKVFNLGFVVYSNKSKINVLKISKKIIKKYGAVSKQVCLLMVKNLSKISKTNISISITGIAGPKGGTNKKPVGLVYVGIKKDQKIQVKKYLFKNKDRFYIQKAAVNKSLKLILNSLK</sequence>
<dbReference type="InterPro" id="IPR036653">
    <property type="entry name" value="CinA-like_C"/>
</dbReference>
<dbReference type="InterPro" id="IPR008136">
    <property type="entry name" value="CinA_C"/>
</dbReference>
<dbReference type="SUPFAM" id="SSF142433">
    <property type="entry name" value="CinA-like"/>
    <property type="match status" value="1"/>
</dbReference>
<dbReference type="EMBL" id="UINC01160840">
    <property type="protein sequence ID" value="SVD59705.1"/>
    <property type="molecule type" value="Genomic_DNA"/>
</dbReference>
<evidence type="ECO:0000259" key="1">
    <source>
        <dbReference type="Pfam" id="PF02464"/>
    </source>
</evidence>
<name>A0A382WMW4_9ZZZZ</name>
<dbReference type="Gene3D" id="3.90.950.20">
    <property type="entry name" value="CinA-like"/>
    <property type="match status" value="1"/>
</dbReference>
<feature type="domain" description="CinA C-terminal" evidence="1">
    <location>
        <begin position="4"/>
        <end position="155"/>
    </location>
</feature>
<reference evidence="2" key="1">
    <citation type="submission" date="2018-05" db="EMBL/GenBank/DDBJ databases">
        <authorList>
            <person name="Lanie J.A."/>
            <person name="Ng W.-L."/>
            <person name="Kazmierczak K.M."/>
            <person name="Andrzejewski T.M."/>
            <person name="Davidsen T.M."/>
            <person name="Wayne K.J."/>
            <person name="Tettelin H."/>
            <person name="Glass J.I."/>
            <person name="Rusch D."/>
            <person name="Podicherti R."/>
            <person name="Tsui H.-C.T."/>
            <person name="Winkler M.E."/>
        </authorList>
    </citation>
    <scope>NUCLEOTIDE SEQUENCE</scope>
</reference>
<accession>A0A382WMW4</accession>
<dbReference type="Pfam" id="PF02464">
    <property type="entry name" value="CinA"/>
    <property type="match status" value="1"/>
</dbReference>
<gene>
    <name evidence="2" type="ORF">METZ01_LOCUS412559</name>
</gene>
<organism evidence="2">
    <name type="scientific">marine metagenome</name>
    <dbReference type="NCBI Taxonomy" id="408172"/>
    <lineage>
        <taxon>unclassified sequences</taxon>
        <taxon>metagenomes</taxon>
        <taxon>ecological metagenomes</taxon>
    </lineage>
</organism>
<dbReference type="NCBIfam" id="TIGR00199">
    <property type="entry name" value="PncC_domain"/>
    <property type="match status" value="1"/>
</dbReference>
<evidence type="ECO:0000313" key="2">
    <source>
        <dbReference type="EMBL" id="SVD59705.1"/>
    </source>
</evidence>